<comment type="catalytic activity">
    <reaction evidence="11">
        <text>1-(beta-D-galactosyl)-N-dodecanoylsphing-4-enine + cholesterol = cholesteryl 3-beta-D-galactoside + N-dodecanoylsphing-4-enine</text>
        <dbReference type="Rhea" id="RHEA:70255"/>
        <dbReference type="ChEBI" id="CHEBI:16113"/>
        <dbReference type="ChEBI" id="CHEBI:72956"/>
        <dbReference type="ChEBI" id="CHEBI:73432"/>
        <dbReference type="ChEBI" id="CHEBI:189066"/>
    </reaction>
    <physiologicalReaction direction="left-to-right" evidence="11">
        <dbReference type="Rhea" id="RHEA:70256"/>
    </physiologicalReaction>
    <physiologicalReaction direction="right-to-left" evidence="11">
        <dbReference type="Rhea" id="RHEA:70257"/>
    </physiologicalReaction>
</comment>
<dbReference type="SUPFAM" id="SSF51445">
    <property type="entry name" value="(Trans)glycosidases"/>
    <property type="match status" value="1"/>
</dbReference>
<evidence type="ECO:0000256" key="1">
    <source>
        <dbReference type="ARBA" id="ARBA00001013"/>
    </source>
</evidence>
<dbReference type="InterPro" id="IPR019368">
    <property type="entry name" value="Ribosomal_mS29"/>
</dbReference>
<evidence type="ECO:0000256" key="7">
    <source>
        <dbReference type="ARBA" id="ARBA00022919"/>
    </source>
</evidence>
<evidence type="ECO:0000313" key="24">
    <source>
        <dbReference type="Proteomes" id="UP000830375"/>
    </source>
</evidence>
<dbReference type="InterPro" id="IPR001139">
    <property type="entry name" value="Glyco_hydro_30"/>
</dbReference>
<comment type="catalytic activity">
    <reaction evidence="13">
        <text>beta-D-glucosyl-(1&lt;-&gt;1)-N-octadecanoylsphing-4-enine + cholesterol = cholesteryl 3-beta-D-glucoside + N-octadecanoylsphing-4-enine</text>
        <dbReference type="Rhea" id="RHEA:70311"/>
        <dbReference type="ChEBI" id="CHEBI:16113"/>
        <dbReference type="ChEBI" id="CHEBI:17495"/>
        <dbReference type="ChEBI" id="CHEBI:72961"/>
        <dbReference type="ChEBI" id="CHEBI:84719"/>
    </reaction>
    <physiologicalReaction direction="left-to-right" evidence="13">
        <dbReference type="Rhea" id="RHEA:70312"/>
    </physiologicalReaction>
    <physiologicalReaction direction="right-to-left" evidence="13">
        <dbReference type="Rhea" id="RHEA:70313"/>
    </physiologicalReaction>
</comment>
<evidence type="ECO:0000256" key="10">
    <source>
        <dbReference type="ARBA" id="ARBA00033698"/>
    </source>
</evidence>
<evidence type="ECO:0000256" key="16">
    <source>
        <dbReference type="ARBA" id="ARBA00048817"/>
    </source>
</evidence>
<dbReference type="EMBL" id="JACTAM010000016">
    <property type="protein sequence ID" value="KAI2655409.1"/>
    <property type="molecule type" value="Genomic_DNA"/>
</dbReference>
<protein>
    <recommendedName>
        <fullName evidence="20">Glucosylceramidase</fullName>
        <ecNumber evidence="20">3.2.1.45</ecNumber>
    </recommendedName>
</protein>
<comment type="catalytic activity">
    <reaction evidence="9">
        <text>cholesteryl 3-beta-D-glucoside + H2O = cholesterol + D-glucose</text>
        <dbReference type="Rhea" id="RHEA:11956"/>
        <dbReference type="ChEBI" id="CHEBI:4167"/>
        <dbReference type="ChEBI" id="CHEBI:15377"/>
        <dbReference type="ChEBI" id="CHEBI:16113"/>
        <dbReference type="ChEBI" id="CHEBI:17495"/>
    </reaction>
    <physiologicalReaction direction="left-to-right" evidence="9">
        <dbReference type="Rhea" id="RHEA:11957"/>
    </physiologicalReaction>
</comment>
<evidence type="ECO:0000256" key="8">
    <source>
        <dbReference type="ARBA" id="ARBA00033633"/>
    </source>
</evidence>
<dbReference type="PANTHER" id="PTHR11069:SF23">
    <property type="entry name" value="LYSOSOMAL ACID GLUCOSYLCERAMIDASE"/>
    <property type="match status" value="1"/>
</dbReference>
<evidence type="ECO:0000256" key="2">
    <source>
        <dbReference type="ARBA" id="ARBA00004207"/>
    </source>
</evidence>
<evidence type="ECO:0000256" key="14">
    <source>
        <dbReference type="ARBA" id="ARBA00048182"/>
    </source>
</evidence>
<comment type="catalytic activity">
    <reaction evidence="10">
        <text>a beta-D-galactosyl-(1&lt;-&gt;1')-N-acylsphing-4-enine + H2O = an N-acylsphing-4-enine + D-galactose</text>
        <dbReference type="Rhea" id="RHEA:14297"/>
        <dbReference type="ChEBI" id="CHEBI:4139"/>
        <dbReference type="ChEBI" id="CHEBI:15377"/>
        <dbReference type="ChEBI" id="CHEBI:18390"/>
        <dbReference type="ChEBI" id="CHEBI:52639"/>
        <dbReference type="EC" id="3.2.1.46"/>
    </reaction>
    <physiologicalReaction direction="left-to-right" evidence="10">
        <dbReference type="Rhea" id="RHEA:14298"/>
    </physiologicalReaction>
</comment>
<evidence type="ECO:0000313" key="23">
    <source>
        <dbReference type="EMBL" id="KAI2655409.1"/>
    </source>
</evidence>
<name>A0ABQ8LYC1_LABRO</name>
<keyword evidence="20" id="KW-0326">Glycosidase</keyword>
<organism evidence="23 24">
    <name type="scientific">Labeo rohita</name>
    <name type="common">Indian major carp</name>
    <name type="synonym">Cyprinus rohita</name>
    <dbReference type="NCBI Taxonomy" id="84645"/>
    <lineage>
        <taxon>Eukaryota</taxon>
        <taxon>Metazoa</taxon>
        <taxon>Chordata</taxon>
        <taxon>Craniata</taxon>
        <taxon>Vertebrata</taxon>
        <taxon>Euteleostomi</taxon>
        <taxon>Actinopterygii</taxon>
        <taxon>Neopterygii</taxon>
        <taxon>Teleostei</taxon>
        <taxon>Ostariophysi</taxon>
        <taxon>Cypriniformes</taxon>
        <taxon>Cyprinidae</taxon>
        <taxon>Labeoninae</taxon>
        <taxon>Labeonini</taxon>
        <taxon>Labeo</taxon>
    </lineage>
</organism>
<feature type="domain" description="Glycosyl hydrolase family 30 beta sandwich" evidence="22">
    <location>
        <begin position="834"/>
        <end position="895"/>
    </location>
</feature>
<accession>A0ABQ8LYC1</accession>
<evidence type="ECO:0000256" key="17">
    <source>
        <dbReference type="ARBA" id="ARBA00048880"/>
    </source>
</evidence>
<dbReference type="Gene3D" id="3.20.20.80">
    <property type="entry name" value="Glycosidases"/>
    <property type="match status" value="1"/>
</dbReference>
<comment type="catalytic activity">
    <reaction evidence="14">
        <text>a beta-D-galactosyl-(1&lt;-&gt;1')-N-acylsphing-4-enine + cholesterol = cholesteryl 3-beta-D-galactoside + an N-acylsphing-4-enine</text>
        <dbReference type="Rhea" id="RHEA:70235"/>
        <dbReference type="ChEBI" id="CHEBI:16113"/>
        <dbReference type="ChEBI" id="CHEBI:18390"/>
        <dbReference type="ChEBI" id="CHEBI:52639"/>
        <dbReference type="ChEBI" id="CHEBI:189066"/>
    </reaction>
    <physiologicalReaction direction="left-to-right" evidence="14">
        <dbReference type="Rhea" id="RHEA:70236"/>
    </physiologicalReaction>
    <physiologicalReaction direction="right-to-left" evidence="14">
        <dbReference type="Rhea" id="RHEA:70237"/>
    </physiologicalReaction>
</comment>
<evidence type="ECO:0000256" key="12">
    <source>
        <dbReference type="ARBA" id="ARBA00048055"/>
    </source>
</evidence>
<dbReference type="Proteomes" id="UP000830375">
    <property type="component" value="Unassembled WGS sequence"/>
</dbReference>
<evidence type="ECO:0000259" key="21">
    <source>
        <dbReference type="Pfam" id="PF02055"/>
    </source>
</evidence>
<evidence type="ECO:0000256" key="13">
    <source>
        <dbReference type="ARBA" id="ARBA00048111"/>
    </source>
</evidence>
<dbReference type="InterPro" id="IPR033452">
    <property type="entry name" value="GH30_C"/>
</dbReference>
<keyword evidence="6 20" id="KW-0378">Hydrolase</keyword>
<dbReference type="InterPro" id="IPR017853">
    <property type="entry name" value="GH"/>
</dbReference>
<evidence type="ECO:0000256" key="4">
    <source>
        <dbReference type="ARBA" id="ARBA00005382"/>
    </source>
</evidence>
<comment type="catalytic activity">
    <reaction evidence="12">
        <text>a beta-D-glucosyl-(1&lt;-&gt;1')-N-acylsphing-4-enine + cholesterol = cholesteryl 3-beta-D-glucoside + an N-acylsphing-4-enine</text>
        <dbReference type="Rhea" id="RHEA:58264"/>
        <dbReference type="ChEBI" id="CHEBI:16113"/>
        <dbReference type="ChEBI" id="CHEBI:17495"/>
        <dbReference type="ChEBI" id="CHEBI:22801"/>
        <dbReference type="ChEBI" id="CHEBI:52639"/>
    </reaction>
    <physiologicalReaction direction="left-to-right" evidence="12">
        <dbReference type="Rhea" id="RHEA:58265"/>
    </physiologicalReaction>
    <physiologicalReaction direction="right-to-left" evidence="12">
        <dbReference type="Rhea" id="RHEA:58266"/>
    </physiologicalReaction>
</comment>
<comment type="subcellular location">
    <subcellularLocation>
        <location evidence="2">Lysosome membrane</location>
        <topology evidence="2">Peripheral membrane protein</topology>
        <orientation evidence="2">Lumenal side</orientation>
    </subcellularLocation>
</comment>
<dbReference type="InterPro" id="IPR033453">
    <property type="entry name" value="Glyco_hydro_30_TIM-barrel"/>
</dbReference>
<evidence type="ECO:0000256" key="11">
    <source>
        <dbReference type="ARBA" id="ARBA00033703"/>
    </source>
</evidence>
<evidence type="ECO:0000256" key="20">
    <source>
        <dbReference type="RuleBase" id="RU361188"/>
    </source>
</evidence>
<evidence type="ECO:0000256" key="9">
    <source>
        <dbReference type="ARBA" id="ARBA00033646"/>
    </source>
</evidence>
<reference evidence="23 24" key="1">
    <citation type="submission" date="2022-01" db="EMBL/GenBank/DDBJ databases">
        <title>A high-quality chromosome-level genome assembly of rohu carp, Labeo rohita.</title>
        <authorList>
            <person name="Arick M.A. II"/>
            <person name="Hsu C.-Y."/>
            <person name="Magbanua Z."/>
            <person name="Pechanova O."/>
            <person name="Grover C."/>
            <person name="Miller E."/>
            <person name="Thrash A."/>
            <person name="Ezzel L."/>
            <person name="Alam S."/>
            <person name="Benzie J."/>
            <person name="Hamilton M."/>
            <person name="Karsi A."/>
            <person name="Lawrence M.L."/>
            <person name="Peterson D.G."/>
        </authorList>
    </citation>
    <scope>NUCLEOTIDE SEQUENCE [LARGE SCALE GENOMIC DNA]</scope>
    <source>
        <strain evidence="24">BAU-BD-2019</strain>
        <tissue evidence="23">Blood</tissue>
    </source>
</reference>
<dbReference type="Pfam" id="PF10236">
    <property type="entry name" value="DAP3"/>
    <property type="match status" value="1"/>
</dbReference>
<comment type="caution">
    <text evidence="23">The sequence shown here is derived from an EMBL/GenBank/DDBJ whole genome shotgun (WGS) entry which is preliminary data.</text>
</comment>
<dbReference type="EC" id="3.2.1.45" evidence="20"/>
<dbReference type="PRINTS" id="PR00843">
    <property type="entry name" value="GLHYDRLASE30"/>
</dbReference>
<comment type="catalytic activity">
    <reaction evidence="18">
        <text>beta-D-glucosyl-N-octanoylsphing-4E-enine + cholesterol = N-octanoylsphing-4-enine + cholesteryl 3-beta-D-glucoside</text>
        <dbReference type="Rhea" id="RHEA:70303"/>
        <dbReference type="ChEBI" id="CHEBI:16113"/>
        <dbReference type="ChEBI" id="CHEBI:17495"/>
        <dbReference type="ChEBI" id="CHEBI:45815"/>
        <dbReference type="ChEBI" id="CHEBI:65222"/>
    </reaction>
    <physiologicalReaction direction="left-to-right" evidence="18">
        <dbReference type="Rhea" id="RHEA:70304"/>
    </physiologicalReaction>
    <physiologicalReaction direction="right-to-left" evidence="18">
        <dbReference type="Rhea" id="RHEA:70305"/>
    </physiologicalReaction>
</comment>
<comment type="catalytic activity">
    <reaction evidence="15">
        <text>beta-D-glucosyl-N-dodecanoylsphing-4-enine + cholesterol = N-dodecanoylsphing-4-enine + cholesteryl 3-beta-D-glucoside</text>
        <dbReference type="Rhea" id="RHEA:70307"/>
        <dbReference type="ChEBI" id="CHEBI:16113"/>
        <dbReference type="ChEBI" id="CHEBI:17495"/>
        <dbReference type="ChEBI" id="CHEBI:72956"/>
        <dbReference type="ChEBI" id="CHEBI:76297"/>
    </reaction>
    <physiologicalReaction direction="left-to-right" evidence="15">
        <dbReference type="Rhea" id="RHEA:70308"/>
    </physiologicalReaction>
    <physiologicalReaction direction="right-to-left" evidence="15">
        <dbReference type="Rhea" id="RHEA:70309"/>
    </physiologicalReaction>
</comment>
<keyword evidence="20" id="KW-0443">Lipid metabolism</keyword>
<keyword evidence="24" id="KW-1185">Reference proteome</keyword>
<keyword evidence="5" id="KW-0732">Signal</keyword>
<comment type="catalytic activity">
    <reaction evidence="8">
        <text>beta-D-xylosyl-(1&lt;-&gt;1')-N-(9Z-octadecenoyl)-sphing-4-enine + cholesterol = cholesteryl 3-beta-D-xyloside + N-(9Z-octadecenoyl)-sphing-4-enine</text>
        <dbReference type="Rhea" id="RHEA:70251"/>
        <dbReference type="ChEBI" id="CHEBI:16113"/>
        <dbReference type="ChEBI" id="CHEBI:77996"/>
        <dbReference type="ChEBI" id="CHEBI:189067"/>
        <dbReference type="ChEBI" id="CHEBI:189081"/>
    </reaction>
    <physiologicalReaction direction="left-to-right" evidence="8">
        <dbReference type="Rhea" id="RHEA:70252"/>
    </physiologicalReaction>
</comment>
<comment type="catalytic activity">
    <reaction evidence="19">
        <text>beta-D-glucosyl-N-(9Z-octadecenoyl)-sphing-4E-enine + cholesterol = N-(9Z-octadecenoyl)-sphing-4-enine + cholesteryl 3-beta-D-glucoside</text>
        <dbReference type="Rhea" id="RHEA:58324"/>
        <dbReference type="ChEBI" id="CHEBI:16113"/>
        <dbReference type="ChEBI" id="CHEBI:17495"/>
        <dbReference type="ChEBI" id="CHEBI:77996"/>
        <dbReference type="ChEBI" id="CHEBI:139140"/>
    </reaction>
    <physiologicalReaction direction="left-to-right" evidence="19">
        <dbReference type="Rhea" id="RHEA:58325"/>
    </physiologicalReaction>
    <physiologicalReaction direction="right-to-left" evidence="19">
        <dbReference type="Rhea" id="RHEA:58326"/>
    </physiologicalReaction>
</comment>
<comment type="catalytic activity">
    <reaction evidence="1">
        <text>a beta-D-glucosyl-(1&lt;-&gt;1')-N-acylsphing-4-enine + H2O = an N-acylsphing-4-enine + D-glucose</text>
        <dbReference type="Rhea" id="RHEA:13269"/>
        <dbReference type="ChEBI" id="CHEBI:4167"/>
        <dbReference type="ChEBI" id="CHEBI:15377"/>
        <dbReference type="ChEBI" id="CHEBI:22801"/>
        <dbReference type="ChEBI" id="CHEBI:52639"/>
        <dbReference type="EC" id="3.2.1.45"/>
    </reaction>
    <physiologicalReaction direction="left-to-right" evidence="1">
        <dbReference type="Rhea" id="RHEA:13270"/>
    </physiologicalReaction>
</comment>
<evidence type="ECO:0000256" key="3">
    <source>
        <dbReference type="ARBA" id="ARBA00004731"/>
    </source>
</evidence>
<comment type="pathway">
    <text evidence="3">Steroid metabolism; cholesterol metabolism.</text>
</comment>
<comment type="catalytic activity">
    <reaction evidence="17">
        <text>beta-D-glucosyl-(1&lt;-&gt;1')-N-(15Z-tetracosenoyl)-sphing-4-enine + cholesterol = N-(15Z-tetracosenoyl)-sphing-4-enine + cholesteryl 3-beta-D-glucoside</text>
        <dbReference type="Rhea" id="RHEA:70315"/>
        <dbReference type="ChEBI" id="CHEBI:16113"/>
        <dbReference type="ChEBI" id="CHEBI:17495"/>
        <dbReference type="ChEBI" id="CHEBI:74450"/>
        <dbReference type="ChEBI" id="CHEBI:76302"/>
    </reaction>
    <physiologicalReaction direction="left-to-right" evidence="17">
        <dbReference type="Rhea" id="RHEA:70316"/>
    </physiologicalReaction>
    <physiologicalReaction direction="right-to-left" evidence="17">
        <dbReference type="Rhea" id="RHEA:70317"/>
    </physiologicalReaction>
</comment>
<feature type="domain" description="Glycosyl hydrolase family 30 TIM-barrel" evidence="21">
    <location>
        <begin position="481"/>
        <end position="830"/>
    </location>
</feature>
<keyword evidence="7 20" id="KW-0746">Sphingolipid metabolism</keyword>
<dbReference type="SUPFAM" id="SSF51011">
    <property type="entry name" value="Glycosyl hydrolase domain"/>
    <property type="match status" value="2"/>
</dbReference>
<dbReference type="PANTHER" id="PTHR11069">
    <property type="entry name" value="GLUCOSYLCERAMIDASE"/>
    <property type="match status" value="1"/>
</dbReference>
<evidence type="ECO:0000259" key="22">
    <source>
        <dbReference type="Pfam" id="PF17189"/>
    </source>
</evidence>
<dbReference type="Pfam" id="PF02055">
    <property type="entry name" value="Glyco_hydro_30"/>
    <property type="match status" value="1"/>
</dbReference>
<comment type="similarity">
    <text evidence="4 20">Belongs to the glycosyl hydrolase 30 family.</text>
</comment>
<evidence type="ECO:0000256" key="6">
    <source>
        <dbReference type="ARBA" id="ARBA00022801"/>
    </source>
</evidence>
<evidence type="ECO:0000256" key="18">
    <source>
        <dbReference type="ARBA" id="ARBA00049379"/>
    </source>
</evidence>
<evidence type="ECO:0000256" key="19">
    <source>
        <dbReference type="ARBA" id="ARBA00049516"/>
    </source>
</evidence>
<proteinExistence type="inferred from homology"/>
<evidence type="ECO:0000256" key="5">
    <source>
        <dbReference type="ARBA" id="ARBA00022729"/>
    </source>
</evidence>
<evidence type="ECO:0000256" key="15">
    <source>
        <dbReference type="ARBA" id="ARBA00048698"/>
    </source>
</evidence>
<comment type="catalytic activity">
    <reaction evidence="16">
        <text>a beta-D-xylosyl-(1&lt;-&gt;1')-N-acylsphing-4-enine + cholesterol = cholesteryl 3-beta-D-xyloside + an N-acylsphing-4-enine</text>
        <dbReference type="Rhea" id="RHEA:70239"/>
        <dbReference type="ChEBI" id="CHEBI:16113"/>
        <dbReference type="ChEBI" id="CHEBI:52639"/>
        <dbReference type="ChEBI" id="CHEBI:189067"/>
        <dbReference type="ChEBI" id="CHEBI:189068"/>
    </reaction>
    <physiologicalReaction direction="left-to-right" evidence="16">
        <dbReference type="Rhea" id="RHEA:70240"/>
    </physiologicalReaction>
</comment>
<sequence length="900" mass="101736">MADFEMMSNDVIELWANLRRSHVLVASCLMHFHAFSQHIPRKVTQKFRLLHIQSSGQQLEAVAVETASAEPNPLSVFRTSEQDPTYHLERHSGQYYTLPPAHIQKLFPHGLPPRFQLQIKTFNEGCVMVRPPALELISYLKRADYSKPPLRYILYGDIGTGKTLSLCHALHYCYIQGWLIVHIPDAHLWVKNCKELLPSSSRPSRFDQPIQASQWLKNFKITNERFLSKIKTTQRYVWTKRESTEKGQPLGELVDQGVNRMKSSSDVVGAVLRELRMQAGGATEGEGAFKLAVAVDGVNALWGKTTLKKEDRTLCEPEELTLIHNLRKMMKNNWSGGAILTALSQTGSLFKPRSAYLPNELLGEEGFDDMEPFVPVSVSNYDEKEFESCYLYYLDRNWLQHPHTDDCQAVNFGHGSVVCVCNATFCDSVGRIVLPGPGQFLSYVSSKTGSRLVRSQGQFQKNGTGAALRITLNPSQKYQRIKGFGGAMTDAAAMNIQSLSSGAQDQLLRQYFSPDGIEYRFVRVPMASCDFSTRLYTYADTPGDYDLKNFTLAEEDVHMKIPLLQRAQALSAKPLNLFASAWSAPAWLKTNGALTGKGTLKGKPGGREHKTWAQYYIRFLEEYQKYNLSFWGLTSGNEPTAGEMTNYSFQALGFTPETQRDWIALDLGPGLHSSSFSQTRLMILDDNRILLPHWAKVVLSDIQAARYVHGIGFHWYLNKIAPADITLTATHHLYPEYFLFGTEACAGWDPLDRGVRLGSWDRAEDYAHDIIQDLNNYVTGWTDWNLALNQDGGPNWVKNFVDSTIIVDSSKDIFYKQPTFYSMAHFSKFLWEESQRVGVSFSQHTSLEVSAYIRSDASAVLIILNRSDEEVQFEVWDQTLGFLPGSAPPHSILTLLWSRR</sequence>
<gene>
    <name evidence="23" type="ORF">H4Q32_017801</name>
</gene>
<dbReference type="Pfam" id="PF17189">
    <property type="entry name" value="Glyco_hydro_30C"/>
    <property type="match status" value="1"/>
</dbReference>